<dbReference type="RefSeq" id="XP_001306943.1">
    <property type="nucleotide sequence ID" value="XM_001306942.1"/>
</dbReference>
<dbReference type="InterPro" id="IPR032675">
    <property type="entry name" value="LRR_dom_sf"/>
</dbReference>
<dbReference type="AlphaFoldDB" id="A2FM46"/>
<evidence type="ECO:0000313" key="1">
    <source>
        <dbReference type="EMBL" id="EAX94013.1"/>
    </source>
</evidence>
<dbReference type="InParanoid" id="A2FM46"/>
<dbReference type="KEGG" id="tva:4751739"/>
<gene>
    <name evidence="1" type="ORF">TVAG_082200</name>
</gene>
<evidence type="ECO:0000313" key="2">
    <source>
        <dbReference type="Proteomes" id="UP000001542"/>
    </source>
</evidence>
<protein>
    <recommendedName>
        <fullName evidence="3">Surface antigen BspA-like</fullName>
    </recommendedName>
</protein>
<organism evidence="1 2">
    <name type="scientific">Trichomonas vaginalis (strain ATCC PRA-98 / G3)</name>
    <dbReference type="NCBI Taxonomy" id="412133"/>
    <lineage>
        <taxon>Eukaryota</taxon>
        <taxon>Metamonada</taxon>
        <taxon>Parabasalia</taxon>
        <taxon>Trichomonadida</taxon>
        <taxon>Trichomonadidae</taxon>
        <taxon>Trichomonas</taxon>
    </lineage>
</organism>
<dbReference type="Proteomes" id="UP000001542">
    <property type="component" value="Unassembled WGS sequence"/>
</dbReference>
<dbReference type="SUPFAM" id="SSF52058">
    <property type="entry name" value="L domain-like"/>
    <property type="match status" value="1"/>
</dbReference>
<dbReference type="VEuPathDB" id="TrichDB:TVAG_082190"/>
<proteinExistence type="predicted"/>
<dbReference type="InterPro" id="IPR026906">
    <property type="entry name" value="LRR_5"/>
</dbReference>
<reference evidence="1" key="1">
    <citation type="submission" date="2006-10" db="EMBL/GenBank/DDBJ databases">
        <authorList>
            <person name="Amadeo P."/>
            <person name="Zhao Q."/>
            <person name="Wortman J."/>
            <person name="Fraser-Liggett C."/>
            <person name="Carlton J."/>
        </authorList>
    </citation>
    <scope>NUCLEOTIDE SEQUENCE</scope>
    <source>
        <strain evidence="1">G3</strain>
    </source>
</reference>
<evidence type="ECO:0008006" key="3">
    <source>
        <dbReference type="Google" id="ProtNLM"/>
    </source>
</evidence>
<dbReference type="InterPro" id="IPR053139">
    <property type="entry name" value="Surface_bspA-like"/>
</dbReference>
<accession>A2FM46</accession>
<dbReference type="Pfam" id="PF13306">
    <property type="entry name" value="LRR_5"/>
    <property type="match status" value="3"/>
</dbReference>
<sequence length="423" mass="48086">MFCFCVTVLSLNHSSSNNNLYIYGPETIESRDLYSVDSNFQIVHFCSGVVTISSNVIRGWTLLHTVNISETVKYIDPTAFLECISLSSFIVHENNQIYKSNKNNLVSLDNTILFRFPPKSRQIFNKAYAIDANIKNISDYAFESADFGNVNFDAQSQIEVIGSFAFWKSNIQEIYLPSSISVIKRYAFSSTKYLKQITFTDSQKHITIEEYAFSESSIPNFIFPFYCQVSESVFCFCTSLSEVMIHSPYTSIDLNTFSGCLTINKFDISSSSQIIDVNGFIMNSERTLIYYITPSATTLDQYSEDALFCDTAFRTCSTNVNLSLAYNKWYSILEGIIYFNKSAVSTFSNLPEIEIGIVAIRRRCFYGLKNIKSITFLRSLDLIEADAFRDCSFDQNTQIHFPDSLSTIQVIAFIMQISAPRAF</sequence>
<dbReference type="Gene3D" id="3.80.10.10">
    <property type="entry name" value="Ribonuclease Inhibitor"/>
    <property type="match status" value="2"/>
</dbReference>
<dbReference type="VEuPathDB" id="TrichDB:TVAGG3_0684920"/>
<dbReference type="PANTHER" id="PTHR45661:SF3">
    <property type="entry name" value="IG-LIKE DOMAIN-CONTAINING PROTEIN"/>
    <property type="match status" value="1"/>
</dbReference>
<dbReference type="PANTHER" id="PTHR45661">
    <property type="entry name" value="SURFACE ANTIGEN"/>
    <property type="match status" value="1"/>
</dbReference>
<dbReference type="EMBL" id="DS113880">
    <property type="protein sequence ID" value="EAX94013.1"/>
    <property type="molecule type" value="Genomic_DNA"/>
</dbReference>
<name>A2FM46_TRIV3</name>
<reference evidence="1" key="2">
    <citation type="journal article" date="2007" name="Science">
        <title>Draft genome sequence of the sexually transmitted pathogen Trichomonas vaginalis.</title>
        <authorList>
            <person name="Carlton J.M."/>
            <person name="Hirt R.P."/>
            <person name="Silva J.C."/>
            <person name="Delcher A.L."/>
            <person name="Schatz M."/>
            <person name="Zhao Q."/>
            <person name="Wortman J.R."/>
            <person name="Bidwell S.L."/>
            <person name="Alsmark U.C.M."/>
            <person name="Besteiro S."/>
            <person name="Sicheritz-Ponten T."/>
            <person name="Noel C.J."/>
            <person name="Dacks J.B."/>
            <person name="Foster P.G."/>
            <person name="Simillion C."/>
            <person name="Van de Peer Y."/>
            <person name="Miranda-Saavedra D."/>
            <person name="Barton G.J."/>
            <person name="Westrop G.D."/>
            <person name="Mueller S."/>
            <person name="Dessi D."/>
            <person name="Fiori P.L."/>
            <person name="Ren Q."/>
            <person name="Paulsen I."/>
            <person name="Zhang H."/>
            <person name="Bastida-Corcuera F.D."/>
            <person name="Simoes-Barbosa A."/>
            <person name="Brown M.T."/>
            <person name="Hayes R.D."/>
            <person name="Mukherjee M."/>
            <person name="Okumura C.Y."/>
            <person name="Schneider R."/>
            <person name="Smith A.J."/>
            <person name="Vanacova S."/>
            <person name="Villalvazo M."/>
            <person name="Haas B.J."/>
            <person name="Pertea M."/>
            <person name="Feldblyum T.V."/>
            <person name="Utterback T.R."/>
            <person name="Shu C.L."/>
            <person name="Osoegawa K."/>
            <person name="de Jong P.J."/>
            <person name="Hrdy I."/>
            <person name="Horvathova L."/>
            <person name="Zubacova Z."/>
            <person name="Dolezal P."/>
            <person name="Malik S.B."/>
            <person name="Logsdon J.M. Jr."/>
            <person name="Henze K."/>
            <person name="Gupta A."/>
            <person name="Wang C.C."/>
            <person name="Dunne R.L."/>
            <person name="Upcroft J.A."/>
            <person name="Upcroft P."/>
            <person name="White O."/>
            <person name="Salzberg S.L."/>
            <person name="Tang P."/>
            <person name="Chiu C.-H."/>
            <person name="Lee Y.-S."/>
            <person name="Embley T.M."/>
            <person name="Coombs G.H."/>
            <person name="Mottram J.C."/>
            <person name="Tachezy J."/>
            <person name="Fraser-Liggett C.M."/>
            <person name="Johnson P.J."/>
        </authorList>
    </citation>
    <scope>NUCLEOTIDE SEQUENCE [LARGE SCALE GENOMIC DNA]</scope>
    <source>
        <strain evidence="1">G3</strain>
    </source>
</reference>
<keyword evidence="2" id="KW-1185">Reference proteome</keyword>